<feature type="compositionally biased region" description="Polar residues" evidence="1">
    <location>
        <begin position="285"/>
        <end position="300"/>
    </location>
</feature>
<dbReference type="Pfam" id="PF18144">
    <property type="entry name" value="SMODS"/>
    <property type="match status" value="1"/>
</dbReference>
<organism evidence="2">
    <name type="scientific">termite gut metagenome</name>
    <dbReference type="NCBI Taxonomy" id="433724"/>
    <lineage>
        <taxon>unclassified sequences</taxon>
        <taxon>metagenomes</taxon>
        <taxon>organismal metagenomes</taxon>
    </lineage>
</organism>
<accession>A0A5J4QRD3</accession>
<evidence type="ECO:0008006" key="3">
    <source>
        <dbReference type="Google" id="ProtNLM"/>
    </source>
</evidence>
<sequence>MKTEFKQFAENIRLTDNQEDDAKTKYKGVCKKLHTSYYNKSYDGGTKFLFGSYKTKTNVRPLTEKQDVDAIFKIPKETYEKFKNYTSNGPAALLQEVKDYLKEKYTTTDKIKAWGKVVLVNFIDKTHNVEVLPAYEKDDDTFIIPNSENGGSWDKFDPRKQISDFLSSNSTTNGLTAELARMIKTWVNNTSSCKYKSYVLLTDVIKFLQIHFTTGADYSEYSDVVKCFFQYLKNSCDEDIKSNVETALNRAIKAIDFENEDKPEEASEEWRKIFGLEFPLVKSNPSKENNSNTRVFTNPSAPYGYN</sequence>
<dbReference type="AlphaFoldDB" id="A0A5J4QRD3"/>
<evidence type="ECO:0000313" key="2">
    <source>
        <dbReference type="EMBL" id="KAA6324102.1"/>
    </source>
</evidence>
<dbReference type="CDD" id="cd05400">
    <property type="entry name" value="NT_2-5OAS_ClassI-CCAase"/>
    <property type="match status" value="1"/>
</dbReference>
<comment type="caution">
    <text evidence="2">The sequence shown here is derived from an EMBL/GenBank/DDBJ whole genome shotgun (WGS) entry which is preliminary data.</text>
</comment>
<dbReference type="InterPro" id="IPR043519">
    <property type="entry name" value="NT_sf"/>
</dbReference>
<dbReference type="GO" id="GO:0016779">
    <property type="term" value="F:nucleotidyltransferase activity"/>
    <property type="evidence" value="ECO:0007669"/>
    <property type="project" value="InterPro"/>
</dbReference>
<evidence type="ECO:0000256" key="1">
    <source>
        <dbReference type="SAM" id="MobiDB-lite"/>
    </source>
</evidence>
<protein>
    <recommendedName>
        <fullName evidence="3">Nucleotidyltransferase</fullName>
    </recommendedName>
</protein>
<dbReference type="EMBL" id="SNRY01002650">
    <property type="protein sequence ID" value="KAA6324102.1"/>
    <property type="molecule type" value="Genomic_DNA"/>
</dbReference>
<reference evidence="2" key="1">
    <citation type="submission" date="2019-03" db="EMBL/GenBank/DDBJ databases">
        <title>Single cell metagenomics reveals metabolic interactions within the superorganism composed of flagellate Streblomastix strix and complex community of Bacteroidetes bacteria on its surface.</title>
        <authorList>
            <person name="Treitli S.C."/>
            <person name="Kolisko M."/>
            <person name="Husnik F."/>
            <person name="Keeling P."/>
            <person name="Hampl V."/>
        </authorList>
    </citation>
    <scope>NUCLEOTIDE SEQUENCE</scope>
    <source>
        <strain evidence="2">STM</strain>
    </source>
</reference>
<dbReference type="SUPFAM" id="SSF81301">
    <property type="entry name" value="Nucleotidyltransferase"/>
    <property type="match status" value="1"/>
</dbReference>
<dbReference type="InterPro" id="IPR006116">
    <property type="entry name" value="NT_2-5OAS_ClassI-CCAase"/>
</dbReference>
<feature type="region of interest" description="Disordered" evidence="1">
    <location>
        <begin position="285"/>
        <end position="306"/>
    </location>
</feature>
<proteinExistence type="predicted"/>
<gene>
    <name evidence="2" type="ORF">EZS27_026530</name>
</gene>
<name>A0A5J4QRD3_9ZZZZ</name>